<protein>
    <recommendedName>
        <fullName evidence="4">WD repeat-containing protein 48</fullName>
    </recommendedName>
</protein>
<dbReference type="SUPFAM" id="SSF50978">
    <property type="entry name" value="WD40 repeat-like"/>
    <property type="match status" value="1"/>
</dbReference>
<dbReference type="Pfam" id="PF00400">
    <property type="entry name" value="WD40"/>
    <property type="match status" value="2"/>
</dbReference>
<evidence type="ECO:0008006" key="4">
    <source>
        <dbReference type="Google" id="ProtNLM"/>
    </source>
</evidence>
<evidence type="ECO:0000313" key="3">
    <source>
        <dbReference type="Proteomes" id="UP000694555"/>
    </source>
</evidence>
<feature type="repeat" description="WD" evidence="1">
    <location>
        <begin position="86"/>
        <end position="127"/>
    </location>
</feature>
<reference evidence="2" key="1">
    <citation type="submission" date="2025-08" db="UniProtKB">
        <authorList>
            <consortium name="Ensembl"/>
        </authorList>
    </citation>
    <scope>IDENTIFICATION</scope>
</reference>
<evidence type="ECO:0000313" key="2">
    <source>
        <dbReference type="Ensembl" id="ENSBJAP00000005859.1"/>
    </source>
</evidence>
<sequence length="148" mass="16875">MESAVAFAVCILKSAFSISERYNEITYTHSTVSYVIRDEVEKYNRNGVNALQLDPALNRLFTAGRDSIIRIWSVNQHKQDPYIASMEHHTDWVNDIVLCCNGKTLISASSDTTVKVWNAHKGFCMSTLRTHKVKNIICKYCILSICKR</sequence>
<dbReference type="InterPro" id="IPR001680">
    <property type="entry name" value="WD40_rpt"/>
</dbReference>
<dbReference type="InterPro" id="IPR051246">
    <property type="entry name" value="WDR48"/>
</dbReference>
<accession>A0A8C0AQY7</accession>
<feature type="repeat" description="WD" evidence="1">
    <location>
        <begin position="41"/>
        <end position="75"/>
    </location>
</feature>
<dbReference type="Gene3D" id="2.130.10.10">
    <property type="entry name" value="YVTN repeat-like/Quinoprotein amine dehydrogenase"/>
    <property type="match status" value="1"/>
</dbReference>
<dbReference type="PROSITE" id="PS50082">
    <property type="entry name" value="WD_REPEATS_2"/>
    <property type="match status" value="2"/>
</dbReference>
<proteinExistence type="predicted"/>
<dbReference type="InterPro" id="IPR036322">
    <property type="entry name" value="WD40_repeat_dom_sf"/>
</dbReference>
<evidence type="ECO:0000256" key="1">
    <source>
        <dbReference type="PROSITE-ProRule" id="PRU00221"/>
    </source>
</evidence>
<dbReference type="Ensembl" id="ENSBJAT00000006033.1">
    <property type="protein sequence ID" value="ENSBJAP00000005859.1"/>
    <property type="gene ID" value="ENSBJAG00000004218.1"/>
</dbReference>
<dbReference type="GO" id="GO:0043130">
    <property type="term" value="F:ubiquitin binding"/>
    <property type="evidence" value="ECO:0007669"/>
    <property type="project" value="TreeGrafter"/>
</dbReference>
<dbReference type="PROSITE" id="PS50294">
    <property type="entry name" value="WD_REPEATS_REGION"/>
    <property type="match status" value="1"/>
</dbReference>
<dbReference type="AlphaFoldDB" id="A0A8C0AQY7"/>
<keyword evidence="3" id="KW-1185">Reference proteome</keyword>
<name>A0A8C0AQY7_9AVES</name>
<dbReference type="PANTHER" id="PTHR19862:SF14">
    <property type="entry name" value="WD REPEAT-CONTAINING PROTEIN 48"/>
    <property type="match status" value="1"/>
</dbReference>
<dbReference type="InterPro" id="IPR015943">
    <property type="entry name" value="WD40/YVTN_repeat-like_dom_sf"/>
</dbReference>
<keyword evidence="1" id="KW-0853">WD repeat</keyword>
<dbReference type="SMART" id="SM00320">
    <property type="entry name" value="WD40"/>
    <property type="match status" value="2"/>
</dbReference>
<dbReference type="GO" id="GO:0000724">
    <property type="term" value="P:double-strand break repair via homologous recombination"/>
    <property type="evidence" value="ECO:0007669"/>
    <property type="project" value="TreeGrafter"/>
</dbReference>
<reference evidence="2" key="2">
    <citation type="submission" date="2025-09" db="UniProtKB">
        <authorList>
            <consortium name="Ensembl"/>
        </authorList>
    </citation>
    <scope>IDENTIFICATION</scope>
</reference>
<dbReference type="Proteomes" id="UP000694555">
    <property type="component" value="Unplaced"/>
</dbReference>
<dbReference type="PANTHER" id="PTHR19862">
    <property type="entry name" value="WD REPEAT-CONTAINING PROTEIN 48"/>
    <property type="match status" value="1"/>
</dbReference>
<organism evidence="2 3">
    <name type="scientific">Buteo japonicus</name>
    <dbReference type="NCBI Taxonomy" id="224669"/>
    <lineage>
        <taxon>Eukaryota</taxon>
        <taxon>Metazoa</taxon>
        <taxon>Chordata</taxon>
        <taxon>Craniata</taxon>
        <taxon>Vertebrata</taxon>
        <taxon>Euteleostomi</taxon>
        <taxon>Archelosauria</taxon>
        <taxon>Archosauria</taxon>
        <taxon>Dinosauria</taxon>
        <taxon>Saurischia</taxon>
        <taxon>Theropoda</taxon>
        <taxon>Coelurosauria</taxon>
        <taxon>Aves</taxon>
        <taxon>Neognathae</taxon>
        <taxon>Neoaves</taxon>
        <taxon>Telluraves</taxon>
        <taxon>Accipitrimorphae</taxon>
        <taxon>Accipitriformes</taxon>
        <taxon>Accipitridae</taxon>
        <taxon>Accipitrinae</taxon>
        <taxon>Buteo</taxon>
    </lineage>
</organism>